<dbReference type="PANTHER" id="PTHR42845">
    <property type="entry name" value="COENZYME F420-REDUCING HYDROGENASE, GAMMA SUBUNIT"/>
    <property type="match status" value="1"/>
</dbReference>
<reference evidence="3 4" key="1">
    <citation type="submission" date="2020-08" db="EMBL/GenBank/DDBJ databases">
        <title>Genomic Encyclopedia of Type Strains, Phase III (KMG-III): the genomes of soil and plant-associated and newly described type strains.</title>
        <authorList>
            <person name="Whitman W."/>
        </authorList>
    </citation>
    <scope>NUCLEOTIDE SEQUENCE [LARGE SCALE GENOMIC DNA]</scope>
    <source>
        <strain evidence="3 4">CECT 8075</strain>
    </source>
</reference>
<evidence type="ECO:0000313" key="3">
    <source>
        <dbReference type="EMBL" id="MBB3206053.1"/>
    </source>
</evidence>
<comment type="caution">
    <text evidence="3">The sequence shown here is derived from an EMBL/GenBank/DDBJ whole genome shotgun (WGS) entry which is preliminary data.</text>
</comment>
<dbReference type="GO" id="GO:0016491">
    <property type="term" value="F:oxidoreductase activity"/>
    <property type="evidence" value="ECO:0007669"/>
    <property type="project" value="UniProtKB-KW"/>
</dbReference>
<organism evidence="3 4">
    <name type="scientific">Aporhodopirellula rubra</name>
    <dbReference type="NCBI Taxonomy" id="980271"/>
    <lineage>
        <taxon>Bacteria</taxon>
        <taxon>Pseudomonadati</taxon>
        <taxon>Planctomycetota</taxon>
        <taxon>Planctomycetia</taxon>
        <taxon>Pirellulales</taxon>
        <taxon>Pirellulaceae</taxon>
        <taxon>Aporhodopirellula</taxon>
    </lineage>
</organism>
<dbReference type="EMBL" id="JACHXU010000005">
    <property type="protein sequence ID" value="MBB3206053.1"/>
    <property type="molecule type" value="Genomic_DNA"/>
</dbReference>
<dbReference type="InterPro" id="IPR051349">
    <property type="entry name" value="Hydrogenase_assoc-protein"/>
</dbReference>
<feature type="domain" description="NADH:ubiquinone oxidoreductase-like 20kDa subunit" evidence="2">
    <location>
        <begin position="15"/>
        <end position="151"/>
    </location>
</feature>
<protein>
    <submittedName>
        <fullName evidence="3">Coenzyme F420-reducing hydrogenase gamma subunit</fullName>
    </submittedName>
</protein>
<evidence type="ECO:0000259" key="2">
    <source>
        <dbReference type="Pfam" id="PF01058"/>
    </source>
</evidence>
<gene>
    <name evidence="3" type="ORF">FHS27_001861</name>
</gene>
<dbReference type="AlphaFoldDB" id="A0A7W5DXS9"/>
<sequence>MNNKKRLGVFKFASCDGCQLQLLSCEDELLELAETIEIAHFLEASSFVQEGPFDIALVEGSLSTSVDVDRIHKIRSSSKTLVAIGACATSGGVQALRNWGDHDEFVAAVYASPQYVDSLSTSTAIADHVPVDFELRGCPIDKRQLLEVIGALIADRKTRTPRHSVCIDCKRRGTVCLAVTRQQPCLGPITQTGCGAICPAYDRPCYGCFGPAAQVNCPALSEHYLAGDTTETTLLHALRNVSAAANVFQIESDRIESAHPESTQ</sequence>
<evidence type="ECO:0000313" key="4">
    <source>
        <dbReference type="Proteomes" id="UP000536179"/>
    </source>
</evidence>
<keyword evidence="4" id="KW-1185">Reference proteome</keyword>
<dbReference type="SUPFAM" id="SSF56770">
    <property type="entry name" value="HydA/Nqo6-like"/>
    <property type="match status" value="1"/>
</dbReference>
<dbReference type="GO" id="GO:0051536">
    <property type="term" value="F:iron-sulfur cluster binding"/>
    <property type="evidence" value="ECO:0007669"/>
    <property type="project" value="InterPro"/>
</dbReference>
<dbReference type="RefSeq" id="WP_184304233.1">
    <property type="nucleotide sequence ID" value="NZ_JACHXU010000005.1"/>
</dbReference>
<dbReference type="InterPro" id="IPR006137">
    <property type="entry name" value="NADH_UbQ_OxRdtase-like_20kDa"/>
</dbReference>
<keyword evidence="1" id="KW-0560">Oxidoreductase</keyword>
<evidence type="ECO:0000256" key="1">
    <source>
        <dbReference type="ARBA" id="ARBA00023002"/>
    </source>
</evidence>
<proteinExistence type="predicted"/>
<name>A0A7W5DXS9_9BACT</name>
<dbReference type="InterPro" id="IPR037024">
    <property type="entry name" value="NiFe_Hase_small_N_sf"/>
</dbReference>
<dbReference type="PANTHER" id="PTHR42845:SF3">
    <property type="entry name" value="CYTOSOLIC NIFE-HYDROGENASE, DELTA SUBUNIT"/>
    <property type="match status" value="1"/>
</dbReference>
<accession>A0A7W5DXS9</accession>
<dbReference type="Proteomes" id="UP000536179">
    <property type="component" value="Unassembled WGS sequence"/>
</dbReference>
<dbReference type="Gene3D" id="3.40.50.700">
    <property type="entry name" value="NADH:ubiquinone oxidoreductase-like, 20kDa subunit"/>
    <property type="match status" value="1"/>
</dbReference>
<dbReference type="Pfam" id="PF01058">
    <property type="entry name" value="Oxidored_q6"/>
    <property type="match status" value="1"/>
</dbReference>